<dbReference type="Proteomes" id="UP000268094">
    <property type="component" value="Unassembled WGS sequence"/>
</dbReference>
<dbReference type="NCBIfam" id="TIGR02267">
    <property type="entry name" value="DUSAM domain"/>
    <property type="match status" value="1"/>
</dbReference>
<evidence type="ECO:0000313" key="3">
    <source>
        <dbReference type="Proteomes" id="UP000268094"/>
    </source>
</evidence>
<dbReference type="EMBL" id="RAVZ01000405">
    <property type="protein sequence ID" value="RKG73580.1"/>
    <property type="molecule type" value="Genomic_DNA"/>
</dbReference>
<protein>
    <submittedName>
        <fullName evidence="2">DUF2379 domain-containing protein</fullName>
    </submittedName>
</protein>
<evidence type="ECO:0000259" key="1">
    <source>
        <dbReference type="Pfam" id="PF09543"/>
    </source>
</evidence>
<dbReference type="Pfam" id="PF09543">
    <property type="entry name" value="DUF2379"/>
    <property type="match status" value="1"/>
</dbReference>
<accession>A0A3A8I1K9</accession>
<dbReference type="RefSeq" id="WP_120545152.1">
    <property type="nucleotide sequence ID" value="NZ_RAVZ01000405.1"/>
</dbReference>
<dbReference type="InterPro" id="IPR011753">
    <property type="entry name" value="DUSAM_dom"/>
</dbReference>
<keyword evidence="3" id="KW-1185">Reference proteome</keyword>
<dbReference type="OrthoDB" id="5502188at2"/>
<feature type="domain" description="DUSAM" evidence="1">
    <location>
        <begin position="7"/>
        <end position="123"/>
    </location>
</feature>
<reference evidence="3" key="1">
    <citation type="submission" date="2018-09" db="EMBL/GenBank/DDBJ databases">
        <authorList>
            <person name="Livingstone P.G."/>
            <person name="Whitworth D.E."/>
        </authorList>
    </citation>
    <scope>NUCLEOTIDE SEQUENCE [LARGE SCALE GENOMIC DNA]</scope>
    <source>
        <strain evidence="3">CA054A</strain>
    </source>
</reference>
<comment type="caution">
    <text evidence="2">The sequence shown here is derived from an EMBL/GenBank/DDBJ whole genome shotgun (WGS) entry which is preliminary data.</text>
</comment>
<proteinExistence type="predicted"/>
<dbReference type="AlphaFoldDB" id="A0A3A8I1K9"/>
<evidence type="ECO:0000313" key="2">
    <source>
        <dbReference type="EMBL" id="RKG73580.1"/>
    </source>
</evidence>
<gene>
    <name evidence="2" type="ORF">D7V88_36230</name>
</gene>
<sequence length="124" mass="14082">MVEDLEGDWHQLRMLDNRAQQEGTVALDEPLRGLLRRSGPSLAMTTAEIEAGLRTPEGATALLHRMRQRITEGSRRIGDALHRMYRLRDEGDLDGARQQMRDVLAVEVVPYYRELAEGQLADLD</sequence>
<organism evidence="2 3">
    <name type="scientific">Corallococcus terminator</name>
    <dbReference type="NCBI Taxonomy" id="2316733"/>
    <lineage>
        <taxon>Bacteria</taxon>
        <taxon>Pseudomonadati</taxon>
        <taxon>Myxococcota</taxon>
        <taxon>Myxococcia</taxon>
        <taxon>Myxococcales</taxon>
        <taxon>Cystobacterineae</taxon>
        <taxon>Myxococcaceae</taxon>
        <taxon>Corallococcus</taxon>
    </lineage>
</organism>
<name>A0A3A8I1K9_9BACT</name>